<proteinExistence type="predicted"/>
<evidence type="ECO:0000313" key="2">
    <source>
        <dbReference type="Proteomes" id="UP000825890"/>
    </source>
</evidence>
<sequence length="521" mass="58474">MATFIHENFEDDTEDPPGFMFVVCDEQNGKAPKQSKALRKRHVMRNYKASIRDGGNHPVVKQGQGLGLMSCLGPAKTKTSRTPSQTAACGQQYATGDVSSMLIPASPYESVRDVVHVWQWFFYEDKADGTKGFDVARHHFIEMQWHQARSHEVHLCAAAMYAYRKEAQIAGGSAARQKPYLHQKGQLIKQIQKQVDTYGTAIDSGTLVAVAILAFSHLQDAEFHAAGIHIHVLRAMKALERLSVHQWLIIAWLDLRLALNLNQLPLFDLYIPKTYRASTPDWQINNGATVKRLANACTAASPSCTDAGFGKAQICDLFTKLFQLFLAWPDLKETRDPPFGHIYELEYLIRSYHPRLARHESSDGCDAICTELLLLTVQLNLWILSRFWTPIQQATRACVLERGLKLLTRIPDTLWQWTVGEGADMHSLLWVAATFAACEAADRGATSSSSVAGSVMKKVMEALSVELEDLPRELENWPFMENCQFGQHDRLWKCSLNEDESLTIEVAPDSWRSSEDLAKGA</sequence>
<dbReference type="OrthoDB" id="10293341at2759"/>
<organism evidence="1 2">
    <name type="scientific">Cercospora kikuchii</name>
    <dbReference type="NCBI Taxonomy" id="84275"/>
    <lineage>
        <taxon>Eukaryota</taxon>
        <taxon>Fungi</taxon>
        <taxon>Dikarya</taxon>
        <taxon>Ascomycota</taxon>
        <taxon>Pezizomycotina</taxon>
        <taxon>Dothideomycetes</taxon>
        <taxon>Dothideomycetidae</taxon>
        <taxon>Mycosphaerellales</taxon>
        <taxon>Mycosphaerellaceae</taxon>
        <taxon>Cercospora</taxon>
    </lineage>
</organism>
<dbReference type="GeneID" id="68291349"/>
<dbReference type="AlphaFoldDB" id="A0A9P3CQA3"/>
<dbReference type="EMBL" id="BOLY01000003">
    <property type="protein sequence ID" value="GIZ42508.1"/>
    <property type="molecule type" value="Genomic_DNA"/>
</dbReference>
<evidence type="ECO:0008006" key="3">
    <source>
        <dbReference type="Google" id="ProtNLM"/>
    </source>
</evidence>
<name>A0A9P3CQA3_9PEZI</name>
<protein>
    <recommendedName>
        <fullName evidence="3">Transcription factor domain-containing protein</fullName>
    </recommendedName>
</protein>
<accession>A0A9P3CQA3</accession>
<evidence type="ECO:0000313" key="1">
    <source>
        <dbReference type="EMBL" id="GIZ42508.1"/>
    </source>
</evidence>
<comment type="caution">
    <text evidence="1">The sequence shown here is derived from an EMBL/GenBank/DDBJ whole genome shotgun (WGS) entry which is preliminary data.</text>
</comment>
<dbReference type="Proteomes" id="UP000825890">
    <property type="component" value="Unassembled WGS sequence"/>
</dbReference>
<dbReference type="RefSeq" id="XP_044656995.1">
    <property type="nucleotide sequence ID" value="XM_044801060.1"/>
</dbReference>
<gene>
    <name evidence="1" type="ORF">CKM354_000577400</name>
</gene>
<reference evidence="1 2" key="1">
    <citation type="submission" date="2021-01" db="EMBL/GenBank/DDBJ databases">
        <title>Cercospora kikuchii MAFF 305040 whole genome shotgun sequence.</title>
        <authorList>
            <person name="Kashiwa T."/>
            <person name="Suzuki T."/>
        </authorList>
    </citation>
    <scope>NUCLEOTIDE SEQUENCE [LARGE SCALE GENOMIC DNA]</scope>
    <source>
        <strain evidence="1 2">MAFF 305040</strain>
    </source>
</reference>
<keyword evidence="2" id="KW-1185">Reference proteome</keyword>